<accession>A0A8J2WJK1</accession>
<name>A0A8J2WJK1_9STRA</name>
<dbReference type="EMBL" id="CAKKNE010000003">
    <property type="protein sequence ID" value="CAH0371190.1"/>
    <property type="molecule type" value="Genomic_DNA"/>
</dbReference>
<proteinExistence type="predicted"/>
<sequence>MATKSRPTLLPLELAASFLVPHTASLGRTCKRLLLATTSPKQCNAAWIDLFRRRFPCLATLGKFKHPADARKLVEELLAATPSRMWRSLVASGPLSGQPMHVAGQHGEFYSHPILALPPCPRDEEGSPLPLSRDVTIAVQLIARGATAVASAPQLYGAVCLDELNIGNATEFMPSGVLNPQDRSNTCMPLKRVNEAASYFPDEIQVDPDNQTTTPSYGAVVASHKAVRKQQELYAVVGDDVYLLLNRRDAPNPMFSVDEQLEELYTKVRYCLQLGVENMPFVSSWSSEVKRGDTGESDSVWRFGCYNLDNDGKLIWDDKSWVWIHFDLPEPQTDADVSFCRALAATRPVRFQRAPG</sequence>
<evidence type="ECO:0000313" key="1">
    <source>
        <dbReference type="EMBL" id="CAH0371190.1"/>
    </source>
</evidence>
<dbReference type="Proteomes" id="UP000789595">
    <property type="component" value="Unassembled WGS sequence"/>
</dbReference>
<organism evidence="1 2">
    <name type="scientific">Pelagomonas calceolata</name>
    <dbReference type="NCBI Taxonomy" id="35677"/>
    <lineage>
        <taxon>Eukaryota</taxon>
        <taxon>Sar</taxon>
        <taxon>Stramenopiles</taxon>
        <taxon>Ochrophyta</taxon>
        <taxon>Pelagophyceae</taxon>
        <taxon>Pelagomonadales</taxon>
        <taxon>Pelagomonadaceae</taxon>
        <taxon>Pelagomonas</taxon>
    </lineage>
</organism>
<reference evidence="1" key="1">
    <citation type="submission" date="2021-11" db="EMBL/GenBank/DDBJ databases">
        <authorList>
            <consortium name="Genoscope - CEA"/>
            <person name="William W."/>
        </authorList>
    </citation>
    <scope>NUCLEOTIDE SEQUENCE</scope>
</reference>
<dbReference type="AlphaFoldDB" id="A0A8J2WJK1"/>
<comment type="caution">
    <text evidence="1">The sequence shown here is derived from an EMBL/GenBank/DDBJ whole genome shotgun (WGS) entry which is preliminary data.</text>
</comment>
<evidence type="ECO:0000313" key="2">
    <source>
        <dbReference type="Proteomes" id="UP000789595"/>
    </source>
</evidence>
<keyword evidence="2" id="KW-1185">Reference proteome</keyword>
<gene>
    <name evidence="1" type="ORF">PECAL_3P11200</name>
</gene>
<protein>
    <submittedName>
        <fullName evidence="1">Uncharacterized protein</fullName>
    </submittedName>
</protein>